<name>A0A8K0K2U9_LADFU</name>
<evidence type="ECO:0000313" key="3">
    <source>
        <dbReference type="Proteomes" id="UP000792457"/>
    </source>
</evidence>
<reference evidence="2" key="1">
    <citation type="submission" date="2013-04" db="EMBL/GenBank/DDBJ databases">
        <authorList>
            <person name="Qu J."/>
            <person name="Murali S.C."/>
            <person name="Bandaranaike D."/>
            <person name="Bellair M."/>
            <person name="Blankenburg K."/>
            <person name="Chao H."/>
            <person name="Dinh H."/>
            <person name="Doddapaneni H."/>
            <person name="Downs B."/>
            <person name="Dugan-Rocha S."/>
            <person name="Elkadiri S."/>
            <person name="Gnanaolivu R.D."/>
            <person name="Hernandez B."/>
            <person name="Javaid M."/>
            <person name="Jayaseelan J.C."/>
            <person name="Lee S."/>
            <person name="Li M."/>
            <person name="Ming W."/>
            <person name="Munidasa M."/>
            <person name="Muniz J."/>
            <person name="Nguyen L."/>
            <person name="Ongeri F."/>
            <person name="Osuji N."/>
            <person name="Pu L.-L."/>
            <person name="Puazo M."/>
            <person name="Qu C."/>
            <person name="Quiroz J."/>
            <person name="Raj R."/>
            <person name="Weissenberger G."/>
            <person name="Xin Y."/>
            <person name="Zou X."/>
            <person name="Han Y."/>
            <person name="Richards S."/>
            <person name="Worley K."/>
            <person name="Muzny D."/>
            <person name="Gibbs R."/>
        </authorList>
    </citation>
    <scope>NUCLEOTIDE SEQUENCE</scope>
    <source>
        <strain evidence="2">Sampled in the wild</strain>
    </source>
</reference>
<evidence type="ECO:0000256" key="1">
    <source>
        <dbReference type="SAM" id="Phobius"/>
    </source>
</evidence>
<dbReference type="EMBL" id="KZ308218">
    <property type="protein sequence ID" value="KAG8224953.1"/>
    <property type="molecule type" value="Genomic_DNA"/>
</dbReference>
<keyword evidence="1" id="KW-0812">Transmembrane</keyword>
<sequence>MHNMEDKPIMPIFGGCLNFISILINACTILHNMALYYRVPHPAIAADEFLDDEEENEAHLPMDGVSTRRRIVVQHLA</sequence>
<dbReference type="AlphaFoldDB" id="A0A8K0K2U9"/>
<protein>
    <submittedName>
        <fullName evidence="2">Uncharacterized protein</fullName>
    </submittedName>
</protein>
<evidence type="ECO:0000313" key="2">
    <source>
        <dbReference type="EMBL" id="KAG8224953.1"/>
    </source>
</evidence>
<organism evidence="2 3">
    <name type="scientific">Ladona fulva</name>
    <name type="common">Scarce chaser dragonfly</name>
    <name type="synonym">Libellula fulva</name>
    <dbReference type="NCBI Taxonomy" id="123851"/>
    <lineage>
        <taxon>Eukaryota</taxon>
        <taxon>Metazoa</taxon>
        <taxon>Ecdysozoa</taxon>
        <taxon>Arthropoda</taxon>
        <taxon>Hexapoda</taxon>
        <taxon>Insecta</taxon>
        <taxon>Pterygota</taxon>
        <taxon>Palaeoptera</taxon>
        <taxon>Odonata</taxon>
        <taxon>Epiprocta</taxon>
        <taxon>Anisoptera</taxon>
        <taxon>Libelluloidea</taxon>
        <taxon>Libellulidae</taxon>
        <taxon>Ladona</taxon>
    </lineage>
</organism>
<accession>A0A8K0K2U9</accession>
<comment type="caution">
    <text evidence="2">The sequence shown here is derived from an EMBL/GenBank/DDBJ whole genome shotgun (WGS) entry which is preliminary data.</text>
</comment>
<reference evidence="2" key="2">
    <citation type="submission" date="2017-10" db="EMBL/GenBank/DDBJ databases">
        <title>Ladona fulva Genome sequencing and assembly.</title>
        <authorList>
            <person name="Murali S."/>
            <person name="Richards S."/>
            <person name="Bandaranaike D."/>
            <person name="Bellair M."/>
            <person name="Blankenburg K."/>
            <person name="Chao H."/>
            <person name="Dinh H."/>
            <person name="Doddapaneni H."/>
            <person name="Dugan-Rocha S."/>
            <person name="Elkadiri S."/>
            <person name="Gnanaolivu R."/>
            <person name="Hernandez B."/>
            <person name="Skinner E."/>
            <person name="Javaid M."/>
            <person name="Lee S."/>
            <person name="Li M."/>
            <person name="Ming W."/>
            <person name="Munidasa M."/>
            <person name="Muniz J."/>
            <person name="Nguyen L."/>
            <person name="Hughes D."/>
            <person name="Osuji N."/>
            <person name="Pu L.-L."/>
            <person name="Puazo M."/>
            <person name="Qu C."/>
            <person name="Quiroz J."/>
            <person name="Raj R."/>
            <person name="Weissenberger G."/>
            <person name="Xin Y."/>
            <person name="Zou X."/>
            <person name="Han Y."/>
            <person name="Worley K."/>
            <person name="Muzny D."/>
            <person name="Gibbs R."/>
        </authorList>
    </citation>
    <scope>NUCLEOTIDE SEQUENCE</scope>
    <source>
        <strain evidence="2">Sampled in the wild</strain>
    </source>
</reference>
<gene>
    <name evidence="2" type="ORF">J437_LFUL005661</name>
</gene>
<keyword evidence="1" id="KW-0472">Membrane</keyword>
<proteinExistence type="predicted"/>
<keyword evidence="3" id="KW-1185">Reference proteome</keyword>
<feature type="transmembrane region" description="Helical" evidence="1">
    <location>
        <begin position="12"/>
        <end position="30"/>
    </location>
</feature>
<keyword evidence="1" id="KW-1133">Transmembrane helix</keyword>
<dbReference type="Proteomes" id="UP000792457">
    <property type="component" value="Unassembled WGS sequence"/>
</dbReference>